<dbReference type="PROSITE" id="PS50206">
    <property type="entry name" value="RHODANESE_3"/>
    <property type="match status" value="2"/>
</dbReference>
<dbReference type="PANTHER" id="PTHR11364:SF7">
    <property type="entry name" value="THIOSULFATE SULFURTRANSFERASE MPST-1-RELATED"/>
    <property type="match status" value="1"/>
</dbReference>
<dbReference type="EMBL" id="KZ345809">
    <property type="protein sequence ID" value="PIO71944.1"/>
    <property type="molecule type" value="Genomic_DNA"/>
</dbReference>
<accession>A0A2G9UNU6</accession>
<evidence type="ECO:0000256" key="2">
    <source>
        <dbReference type="ARBA" id="ARBA00022737"/>
    </source>
</evidence>
<keyword evidence="2" id="KW-0677">Repeat</keyword>
<dbReference type="EMBL" id="KZ348533">
    <property type="protein sequence ID" value="PIO66066.1"/>
    <property type="molecule type" value="Genomic_DNA"/>
</dbReference>
<dbReference type="SUPFAM" id="SSF52821">
    <property type="entry name" value="Rhodanese/Cell cycle control phosphatase"/>
    <property type="match status" value="2"/>
</dbReference>
<sequence length="293" mass="33181">MSLKKLIDVSTLSQLLKKNIINKEGVRLLDCSFVVTDKPDWKMFKKELYGNFKEIMSRPSMSKDLYLSAHIPEAVHASMDAAMYPSQYERFALYPPEIFEKFIQSYGHEKSSVLDGGFAVWERKGLEISTEDVQLPAGTWKAKDNITANNIKFEELEKKEGGKQYMERTDEINFLDARMRGQFNGTEDTGMDVHRVHGSNIPGYKNVPAAELVNENGMMKSPEEIRQVLSQNGYKAGQPIVTNCNTGMQASMLAFAIKLAYPEESPRVYNGSLREMELRDPKKICGGRIHPPV</sequence>
<dbReference type="AlphaFoldDB" id="A0A2G9UNU6"/>
<dbReference type="InterPro" id="IPR036873">
    <property type="entry name" value="Rhodanese-like_dom_sf"/>
</dbReference>
<evidence type="ECO:0000313" key="4">
    <source>
        <dbReference type="EMBL" id="PIO66066.1"/>
    </source>
</evidence>
<dbReference type="Proteomes" id="UP000230423">
    <property type="component" value="Unassembled WGS sequence"/>
</dbReference>
<organism evidence="5 6">
    <name type="scientific">Teladorsagia circumcincta</name>
    <name type="common">Brown stomach worm</name>
    <name type="synonym">Ostertagia circumcincta</name>
    <dbReference type="NCBI Taxonomy" id="45464"/>
    <lineage>
        <taxon>Eukaryota</taxon>
        <taxon>Metazoa</taxon>
        <taxon>Ecdysozoa</taxon>
        <taxon>Nematoda</taxon>
        <taxon>Chromadorea</taxon>
        <taxon>Rhabditida</taxon>
        <taxon>Rhabditina</taxon>
        <taxon>Rhabditomorpha</taxon>
        <taxon>Strongyloidea</taxon>
        <taxon>Trichostrongylidae</taxon>
        <taxon>Teladorsagia</taxon>
    </lineage>
</organism>
<dbReference type="GO" id="GO:0004792">
    <property type="term" value="F:thiosulfate-cyanide sulfurtransferase activity"/>
    <property type="evidence" value="ECO:0007669"/>
    <property type="project" value="TreeGrafter"/>
</dbReference>
<gene>
    <name evidence="5" type="ORF">TELCIR_06144</name>
    <name evidence="4" type="ORF">TELCIR_12237</name>
</gene>
<proteinExistence type="predicted"/>
<dbReference type="SMART" id="SM00450">
    <property type="entry name" value="RHOD"/>
    <property type="match status" value="2"/>
</dbReference>
<name>A0A2G9UNU6_TELCI</name>
<keyword evidence="1" id="KW-0808">Transferase</keyword>
<evidence type="ECO:0000313" key="5">
    <source>
        <dbReference type="EMBL" id="PIO71944.1"/>
    </source>
</evidence>
<dbReference type="PANTHER" id="PTHR11364">
    <property type="entry name" value="THIOSULFATE SULFERTANSFERASE"/>
    <property type="match status" value="1"/>
</dbReference>
<dbReference type="GO" id="GO:0005739">
    <property type="term" value="C:mitochondrion"/>
    <property type="evidence" value="ECO:0007669"/>
    <property type="project" value="TreeGrafter"/>
</dbReference>
<evidence type="ECO:0000256" key="1">
    <source>
        <dbReference type="ARBA" id="ARBA00022679"/>
    </source>
</evidence>
<dbReference type="Gene3D" id="3.40.250.10">
    <property type="entry name" value="Rhodanese-like domain"/>
    <property type="match status" value="3"/>
</dbReference>
<evidence type="ECO:0000313" key="6">
    <source>
        <dbReference type="Proteomes" id="UP000230423"/>
    </source>
</evidence>
<dbReference type="InterPro" id="IPR001763">
    <property type="entry name" value="Rhodanese-like_dom"/>
</dbReference>
<evidence type="ECO:0000259" key="3">
    <source>
        <dbReference type="PROSITE" id="PS50206"/>
    </source>
</evidence>
<keyword evidence="6" id="KW-1185">Reference proteome</keyword>
<reference evidence="5 6" key="1">
    <citation type="submission" date="2015-09" db="EMBL/GenBank/DDBJ databases">
        <title>Draft genome of the parasitic nematode Teladorsagia circumcincta isolate WARC Sus (inbred).</title>
        <authorList>
            <person name="Mitreva M."/>
        </authorList>
    </citation>
    <scope>NUCLEOTIDE SEQUENCE [LARGE SCALE GENOMIC DNA]</scope>
    <source>
        <strain evidence="5 6">S</strain>
    </source>
</reference>
<dbReference type="InterPro" id="IPR045078">
    <property type="entry name" value="TST/MPST-like"/>
</dbReference>
<feature type="domain" description="Rhodanese" evidence="3">
    <location>
        <begin position="168"/>
        <end position="281"/>
    </location>
</feature>
<protein>
    <recommendedName>
        <fullName evidence="3">Rhodanese domain-containing protein</fullName>
    </recommendedName>
</protein>
<feature type="domain" description="Rhodanese" evidence="3">
    <location>
        <begin position="101"/>
        <end position="130"/>
    </location>
</feature>
<dbReference type="OrthoDB" id="270167at2759"/>